<evidence type="ECO:0000313" key="7">
    <source>
        <dbReference type="EMBL" id="MCF3947072.1"/>
    </source>
</evidence>
<feature type="transmembrane region" description="Helical" evidence="6">
    <location>
        <begin position="29"/>
        <end position="51"/>
    </location>
</feature>
<keyword evidence="8" id="KW-1185">Reference proteome</keyword>
<evidence type="ECO:0000256" key="3">
    <source>
        <dbReference type="ARBA" id="ARBA00022692"/>
    </source>
</evidence>
<dbReference type="EMBL" id="JAKGBZ010000017">
    <property type="protein sequence ID" value="MCF3947072.1"/>
    <property type="molecule type" value="Genomic_DNA"/>
</dbReference>
<evidence type="ECO:0000256" key="6">
    <source>
        <dbReference type="SAM" id="Phobius"/>
    </source>
</evidence>
<accession>A0ABS9DWF6</accession>
<dbReference type="RefSeq" id="WP_235704299.1">
    <property type="nucleotide sequence ID" value="NZ_JAKGBZ010000017.1"/>
</dbReference>
<protein>
    <submittedName>
        <fullName evidence="7">Phosphate-starvation-inducible PsiE family protein</fullName>
    </submittedName>
</protein>
<comment type="caution">
    <text evidence="7">The sequence shown here is derived from an EMBL/GenBank/DDBJ whole genome shotgun (WGS) entry which is preliminary data.</text>
</comment>
<keyword evidence="2" id="KW-1003">Cell membrane</keyword>
<evidence type="ECO:0000256" key="4">
    <source>
        <dbReference type="ARBA" id="ARBA00022989"/>
    </source>
</evidence>
<feature type="transmembrane region" description="Helical" evidence="6">
    <location>
        <begin position="134"/>
        <end position="154"/>
    </location>
</feature>
<name>A0ABS9DWF6_9PROT</name>
<organism evidence="7 8">
    <name type="scientific">Acidiphilium iwatense</name>
    <dbReference type="NCBI Taxonomy" id="768198"/>
    <lineage>
        <taxon>Bacteria</taxon>
        <taxon>Pseudomonadati</taxon>
        <taxon>Pseudomonadota</taxon>
        <taxon>Alphaproteobacteria</taxon>
        <taxon>Acetobacterales</taxon>
        <taxon>Acidocellaceae</taxon>
        <taxon>Acidiphilium</taxon>
    </lineage>
</organism>
<reference evidence="7 8" key="1">
    <citation type="submission" date="2022-01" db="EMBL/GenBank/DDBJ databases">
        <authorList>
            <person name="Won M."/>
            <person name="Kim S.-J."/>
            <person name="Kwon S.-W."/>
        </authorList>
    </citation>
    <scope>NUCLEOTIDE SEQUENCE [LARGE SCALE GENOMIC DNA]</scope>
    <source>
        <strain evidence="7 8">KCTC 23505</strain>
    </source>
</reference>
<evidence type="ECO:0000256" key="1">
    <source>
        <dbReference type="ARBA" id="ARBA00004651"/>
    </source>
</evidence>
<dbReference type="Proteomes" id="UP001521209">
    <property type="component" value="Unassembled WGS sequence"/>
</dbReference>
<evidence type="ECO:0000256" key="5">
    <source>
        <dbReference type="ARBA" id="ARBA00023136"/>
    </source>
</evidence>
<dbReference type="InterPro" id="IPR020948">
    <property type="entry name" value="P_starv_induced_PsiE-like"/>
</dbReference>
<proteinExistence type="predicted"/>
<gene>
    <name evidence="7" type="ORF">L2A60_10320</name>
</gene>
<keyword evidence="5 6" id="KW-0472">Membrane</keyword>
<keyword evidence="4 6" id="KW-1133">Transmembrane helix</keyword>
<sequence>MVSNFDPEASRAPRPHYRWRGLTFRFYDMAVDAVIIGVIPLMLIALGYAFVEAVISTVHMILMIQPAGRDALELRVLVERILDVVILIELFNTFMDYARTRRIRLSTLLDVTIVFSLREILIKLYAQKFSSRDLVALCIVVIVLVIARSVTMWFSPTVRKDRDTQDV</sequence>
<evidence type="ECO:0000313" key="8">
    <source>
        <dbReference type="Proteomes" id="UP001521209"/>
    </source>
</evidence>
<evidence type="ECO:0000256" key="2">
    <source>
        <dbReference type="ARBA" id="ARBA00022475"/>
    </source>
</evidence>
<dbReference type="Pfam" id="PF06146">
    <property type="entry name" value="PsiE"/>
    <property type="match status" value="1"/>
</dbReference>
<keyword evidence="3 6" id="KW-0812">Transmembrane</keyword>
<comment type="subcellular location">
    <subcellularLocation>
        <location evidence="1">Cell membrane</location>
        <topology evidence="1">Multi-pass membrane protein</topology>
    </subcellularLocation>
</comment>